<dbReference type="Pfam" id="PF00047">
    <property type="entry name" value="ig"/>
    <property type="match status" value="1"/>
</dbReference>
<accession>A0A8I6RSZ9</accession>
<dbReference type="InterPro" id="IPR007110">
    <property type="entry name" value="Ig-like_dom"/>
</dbReference>
<reference evidence="3" key="1">
    <citation type="submission" date="2022-01" db="UniProtKB">
        <authorList>
            <consortium name="EnsemblMetazoa"/>
        </authorList>
    </citation>
    <scope>IDENTIFICATION</scope>
</reference>
<feature type="domain" description="Ig-like" evidence="2">
    <location>
        <begin position="40"/>
        <end position="127"/>
    </location>
</feature>
<dbReference type="InterPro" id="IPR003598">
    <property type="entry name" value="Ig_sub2"/>
</dbReference>
<dbReference type="PANTHER" id="PTHR23279">
    <property type="entry name" value="DEFECTIVE PROBOSCIS EXTENSION RESPONSE DPR -RELATED"/>
    <property type="match status" value="1"/>
</dbReference>
<feature type="domain" description="Ig-like" evidence="2">
    <location>
        <begin position="135"/>
        <end position="245"/>
    </location>
</feature>
<dbReference type="SMART" id="SM00408">
    <property type="entry name" value="IGc2"/>
    <property type="match status" value="2"/>
</dbReference>
<organism evidence="3 4">
    <name type="scientific">Cimex lectularius</name>
    <name type="common">Bed bug</name>
    <name type="synonym">Acanthia lectularia</name>
    <dbReference type="NCBI Taxonomy" id="79782"/>
    <lineage>
        <taxon>Eukaryota</taxon>
        <taxon>Metazoa</taxon>
        <taxon>Ecdysozoa</taxon>
        <taxon>Arthropoda</taxon>
        <taxon>Hexapoda</taxon>
        <taxon>Insecta</taxon>
        <taxon>Pterygota</taxon>
        <taxon>Neoptera</taxon>
        <taxon>Paraneoptera</taxon>
        <taxon>Hemiptera</taxon>
        <taxon>Heteroptera</taxon>
        <taxon>Panheteroptera</taxon>
        <taxon>Cimicomorpha</taxon>
        <taxon>Cimicidae</taxon>
        <taxon>Cimex</taxon>
    </lineage>
</organism>
<dbReference type="Proteomes" id="UP000494040">
    <property type="component" value="Unassembled WGS sequence"/>
</dbReference>
<name>A0A8I6RSZ9_CIMLE</name>
<protein>
    <recommendedName>
        <fullName evidence="2">Ig-like domain-containing protein</fullName>
    </recommendedName>
</protein>
<feature type="chain" id="PRO_5035144073" description="Ig-like domain-containing protein" evidence="1">
    <location>
        <begin position="21"/>
        <end position="285"/>
    </location>
</feature>
<sequence length="285" mass="31901">MLFISPLILLFVQIVDNVNCAYVKPNLGSSNRVWNIAFDPVFESSDVSVSAAPGETALLPCKVRNLGDKAVSWMRRRDLHIISFQSYIYTADSRFKVAHRLDDPDSWNLQINNITFNDDGVYDCQINTEPIMKRPVRLSVTDGTEGTMILGQKERFIKVGSTLTLTCHSRSVEFYHMKGQRPTRLVDWLQDDKIIIFDQSRSGVSVDTEKDGRDLSSQLTLASVNLSDSGKYTCKPYNSEAYSIKLVVVEGERTEAMQSDQAGDSTVNSLSPIALFVALIFTLVI</sequence>
<dbReference type="InterPro" id="IPR013783">
    <property type="entry name" value="Ig-like_fold"/>
</dbReference>
<dbReference type="SMART" id="SM00406">
    <property type="entry name" value="IGv"/>
    <property type="match status" value="2"/>
</dbReference>
<dbReference type="InterPro" id="IPR037448">
    <property type="entry name" value="Zig-8"/>
</dbReference>
<dbReference type="SMART" id="SM00409">
    <property type="entry name" value="IG"/>
    <property type="match status" value="2"/>
</dbReference>
<dbReference type="Gene3D" id="2.60.40.10">
    <property type="entry name" value="Immunoglobulins"/>
    <property type="match status" value="2"/>
</dbReference>
<dbReference type="Pfam" id="PF07686">
    <property type="entry name" value="V-set"/>
    <property type="match status" value="1"/>
</dbReference>
<keyword evidence="1" id="KW-0732">Signal</keyword>
<evidence type="ECO:0000259" key="2">
    <source>
        <dbReference type="PROSITE" id="PS50835"/>
    </source>
</evidence>
<dbReference type="AlphaFoldDB" id="A0A8I6RSZ9"/>
<dbReference type="GO" id="GO:0032589">
    <property type="term" value="C:neuron projection membrane"/>
    <property type="evidence" value="ECO:0007669"/>
    <property type="project" value="TreeGrafter"/>
</dbReference>
<dbReference type="InterPro" id="IPR013151">
    <property type="entry name" value="Immunoglobulin_dom"/>
</dbReference>
<dbReference type="RefSeq" id="XP_014251945.1">
    <property type="nucleotide sequence ID" value="XM_014396459.2"/>
</dbReference>
<evidence type="ECO:0000313" key="3">
    <source>
        <dbReference type="EnsemblMetazoa" id="XP_014251945.1"/>
    </source>
</evidence>
<dbReference type="InterPro" id="IPR003599">
    <property type="entry name" value="Ig_sub"/>
</dbReference>
<evidence type="ECO:0000313" key="4">
    <source>
        <dbReference type="Proteomes" id="UP000494040"/>
    </source>
</evidence>
<keyword evidence="4" id="KW-1185">Reference proteome</keyword>
<dbReference type="OrthoDB" id="6377396at2759"/>
<dbReference type="PROSITE" id="PS50835">
    <property type="entry name" value="IG_LIKE"/>
    <property type="match status" value="2"/>
</dbReference>
<dbReference type="GeneID" id="106668050"/>
<feature type="signal peptide" evidence="1">
    <location>
        <begin position="1"/>
        <end position="20"/>
    </location>
</feature>
<evidence type="ECO:0000256" key="1">
    <source>
        <dbReference type="SAM" id="SignalP"/>
    </source>
</evidence>
<dbReference type="EnsemblMetazoa" id="XM_014396459.2">
    <property type="protein sequence ID" value="XP_014251945.1"/>
    <property type="gene ID" value="LOC106668050"/>
</dbReference>
<dbReference type="GO" id="GO:0050808">
    <property type="term" value="P:synapse organization"/>
    <property type="evidence" value="ECO:0007669"/>
    <property type="project" value="TreeGrafter"/>
</dbReference>
<proteinExistence type="predicted"/>
<dbReference type="PANTHER" id="PTHR23279:SF46">
    <property type="entry name" value="DEFECTIVE PROBOSCIS EXTENSION RESPONSE 10, ISOFORM A-RELATED"/>
    <property type="match status" value="1"/>
</dbReference>
<dbReference type="InterPro" id="IPR013106">
    <property type="entry name" value="Ig_V-set"/>
</dbReference>
<dbReference type="InterPro" id="IPR036179">
    <property type="entry name" value="Ig-like_dom_sf"/>
</dbReference>
<dbReference type="SUPFAM" id="SSF48726">
    <property type="entry name" value="Immunoglobulin"/>
    <property type="match status" value="2"/>
</dbReference>